<organism evidence="4 5">
    <name type="scientific">Candidatus Dojkabacteria bacterium</name>
    <dbReference type="NCBI Taxonomy" id="2099670"/>
    <lineage>
        <taxon>Bacteria</taxon>
        <taxon>Candidatus Dojkabacteria</taxon>
    </lineage>
</organism>
<evidence type="ECO:0000256" key="1">
    <source>
        <dbReference type="ARBA" id="ARBA00006068"/>
    </source>
</evidence>
<dbReference type="InterPro" id="IPR050922">
    <property type="entry name" value="LytR/CpsA/Psr_CW_biosynth"/>
</dbReference>
<dbReference type="InterPro" id="IPR004474">
    <property type="entry name" value="LytR_CpsA_psr"/>
</dbReference>
<protein>
    <submittedName>
        <fullName evidence="4">LCP family protein</fullName>
    </submittedName>
</protein>
<evidence type="ECO:0000259" key="3">
    <source>
        <dbReference type="Pfam" id="PF03816"/>
    </source>
</evidence>
<dbReference type="EMBL" id="JAGQLK010000011">
    <property type="protein sequence ID" value="MCA9382900.1"/>
    <property type="molecule type" value="Genomic_DNA"/>
</dbReference>
<sequence>MIVVSLPKQAPEPKKKKKSLWQRGKVLLFVSLVALALLIVIPITLDKYLATPNTETAQPESATTKSLDIGSLFDRGSNIIDSVLEPELKHDNNITSVLIVGIDTRNVSFQNGEFVSTHPEGQAGTRNTDTIIQAVYDHANEQITLISIPRDLGVDVSLPCLEFHGSIHWVYDKAQSKGCPGGGQQVLVDTVEGITGIQIQYYGFVTLEAFTEIIDTIGVEQGGKKGIYVNNPEQLWEVYPYGDTGWESVYFPQGDIFLSSEDALKYARSRQVTTDFGRARRQQIVIEAVKDRILTTETLLNPQKIMGLIQIFSSKTLFTQPTLEEIRASLDIIQNFNDKEITNIVLDPELGGHENYLNKQPHDRPGGPYYMVPTAWASCPEDNRFCEVQEFIARVMEQPELYNSDANIFVYGRGYKNGKTNLDNSVYQDFKSANYPLNLAESKYTAGTSIGGDILIFDYSNGEYKDVLDFLSLKLDTKILPGDKAPGLNINKEDITIVIQGY</sequence>
<evidence type="ECO:0000256" key="2">
    <source>
        <dbReference type="SAM" id="Phobius"/>
    </source>
</evidence>
<comment type="similarity">
    <text evidence="1">Belongs to the LytR/CpsA/Psr (LCP) family.</text>
</comment>
<reference evidence="4" key="1">
    <citation type="submission" date="2020-04" db="EMBL/GenBank/DDBJ databases">
        <authorList>
            <person name="Zhang T."/>
        </authorList>
    </citation>
    <scope>NUCLEOTIDE SEQUENCE</scope>
    <source>
        <strain evidence="4">HKST-UBA14</strain>
    </source>
</reference>
<keyword evidence="2" id="KW-0472">Membrane</keyword>
<reference evidence="4" key="2">
    <citation type="journal article" date="2021" name="Microbiome">
        <title>Successional dynamics and alternative stable states in a saline activated sludge microbial community over 9 years.</title>
        <authorList>
            <person name="Wang Y."/>
            <person name="Ye J."/>
            <person name="Ju F."/>
            <person name="Liu L."/>
            <person name="Boyd J.A."/>
            <person name="Deng Y."/>
            <person name="Parks D.H."/>
            <person name="Jiang X."/>
            <person name="Yin X."/>
            <person name="Woodcroft B.J."/>
            <person name="Tyson G.W."/>
            <person name="Hugenholtz P."/>
            <person name="Polz M.F."/>
            <person name="Zhang T."/>
        </authorList>
    </citation>
    <scope>NUCLEOTIDE SEQUENCE</scope>
    <source>
        <strain evidence="4">HKST-UBA14</strain>
    </source>
</reference>
<dbReference type="AlphaFoldDB" id="A0A955L4I7"/>
<dbReference type="PANTHER" id="PTHR33392:SF6">
    <property type="entry name" value="POLYISOPRENYL-TEICHOIC ACID--PEPTIDOGLYCAN TEICHOIC ACID TRANSFERASE TAGU"/>
    <property type="match status" value="1"/>
</dbReference>
<dbReference type="Gene3D" id="3.40.630.190">
    <property type="entry name" value="LCP protein"/>
    <property type="match status" value="1"/>
</dbReference>
<feature type="transmembrane region" description="Helical" evidence="2">
    <location>
        <begin position="26"/>
        <end position="45"/>
    </location>
</feature>
<accession>A0A955L4I7</accession>
<dbReference type="PANTHER" id="PTHR33392">
    <property type="entry name" value="POLYISOPRENYL-TEICHOIC ACID--PEPTIDOGLYCAN TEICHOIC ACID TRANSFERASE TAGU"/>
    <property type="match status" value="1"/>
</dbReference>
<comment type="caution">
    <text evidence="4">The sequence shown here is derived from an EMBL/GenBank/DDBJ whole genome shotgun (WGS) entry which is preliminary data.</text>
</comment>
<keyword evidence="2" id="KW-0812">Transmembrane</keyword>
<name>A0A955L4I7_9BACT</name>
<evidence type="ECO:0000313" key="5">
    <source>
        <dbReference type="Proteomes" id="UP000783287"/>
    </source>
</evidence>
<dbReference type="Proteomes" id="UP000783287">
    <property type="component" value="Unassembled WGS sequence"/>
</dbReference>
<evidence type="ECO:0000313" key="4">
    <source>
        <dbReference type="EMBL" id="MCA9382900.1"/>
    </source>
</evidence>
<dbReference type="Pfam" id="PF03816">
    <property type="entry name" value="LytR_cpsA_psr"/>
    <property type="match status" value="1"/>
</dbReference>
<keyword evidence="2" id="KW-1133">Transmembrane helix</keyword>
<feature type="domain" description="Cell envelope-related transcriptional attenuator" evidence="3">
    <location>
        <begin position="127"/>
        <end position="293"/>
    </location>
</feature>
<dbReference type="NCBIfam" id="TIGR00350">
    <property type="entry name" value="lytR_cpsA_psr"/>
    <property type="match status" value="1"/>
</dbReference>
<proteinExistence type="inferred from homology"/>
<gene>
    <name evidence="4" type="ORF">KC909_00905</name>
</gene>